<feature type="region of interest" description="Disordered" evidence="1">
    <location>
        <begin position="28"/>
        <end position="48"/>
    </location>
</feature>
<evidence type="ECO:0000259" key="2">
    <source>
        <dbReference type="Pfam" id="PF05627"/>
    </source>
</evidence>
<accession>A0AAN9RZ63</accession>
<evidence type="ECO:0000313" key="4">
    <source>
        <dbReference type="Proteomes" id="UP001386955"/>
    </source>
</evidence>
<proteinExistence type="predicted"/>
<comment type="caution">
    <text evidence="3">The sequence shown here is derived from an EMBL/GenBank/DDBJ whole genome shotgun (WGS) entry which is preliminary data.</text>
</comment>
<evidence type="ECO:0000256" key="1">
    <source>
        <dbReference type="SAM" id="MobiDB-lite"/>
    </source>
</evidence>
<dbReference type="PANTHER" id="PTHR33882:SF11">
    <property type="entry name" value="RPM1-INTERACTING PROTEIN 4 (RIN4) FAMILY PROTEIN"/>
    <property type="match status" value="1"/>
</dbReference>
<dbReference type="AlphaFoldDB" id="A0AAN9RZ63"/>
<feature type="region of interest" description="Disordered" evidence="1">
    <location>
        <begin position="57"/>
        <end position="76"/>
    </location>
</feature>
<name>A0AAN9RZ63_PSOTE</name>
<feature type="compositionally biased region" description="Basic residues" evidence="1">
    <location>
        <begin position="57"/>
        <end position="71"/>
    </location>
</feature>
<evidence type="ECO:0000313" key="3">
    <source>
        <dbReference type="EMBL" id="KAK7386153.1"/>
    </source>
</evidence>
<dbReference type="Proteomes" id="UP001386955">
    <property type="component" value="Unassembled WGS sequence"/>
</dbReference>
<protein>
    <recommendedName>
        <fullName evidence="2">RIN4 pathogenic type III effector avirulence factor Avr cleavage site domain-containing protein</fullName>
    </recommendedName>
</protein>
<dbReference type="Pfam" id="PF05627">
    <property type="entry name" value="AvrRpt-cleavage"/>
    <property type="match status" value="1"/>
</dbReference>
<organism evidence="3 4">
    <name type="scientific">Psophocarpus tetragonolobus</name>
    <name type="common">Winged bean</name>
    <name type="synonym">Dolichos tetragonolobus</name>
    <dbReference type="NCBI Taxonomy" id="3891"/>
    <lineage>
        <taxon>Eukaryota</taxon>
        <taxon>Viridiplantae</taxon>
        <taxon>Streptophyta</taxon>
        <taxon>Embryophyta</taxon>
        <taxon>Tracheophyta</taxon>
        <taxon>Spermatophyta</taxon>
        <taxon>Magnoliopsida</taxon>
        <taxon>eudicotyledons</taxon>
        <taxon>Gunneridae</taxon>
        <taxon>Pentapetalae</taxon>
        <taxon>rosids</taxon>
        <taxon>fabids</taxon>
        <taxon>Fabales</taxon>
        <taxon>Fabaceae</taxon>
        <taxon>Papilionoideae</taxon>
        <taxon>50 kb inversion clade</taxon>
        <taxon>NPAAA clade</taxon>
        <taxon>indigoferoid/millettioid clade</taxon>
        <taxon>Phaseoleae</taxon>
        <taxon>Psophocarpus</taxon>
    </lineage>
</organism>
<gene>
    <name evidence="3" type="ORF">VNO78_26175</name>
</gene>
<feature type="domain" description="RIN4 pathogenic type III effector avirulence factor Avr cleavage site" evidence="2">
    <location>
        <begin position="2"/>
        <end position="31"/>
    </location>
</feature>
<sequence>MSVPQFGAWDQNAAGTTDYTVMFTKARANKRQQKTNPTEIRRRSLGSERDFVNVSHHAHTPPHHVRSHTHHEHPIVMGKKRIRTYIKCCIRPTMATP</sequence>
<feature type="compositionally biased region" description="Basic and acidic residues" evidence="1">
    <location>
        <begin position="39"/>
        <end position="48"/>
    </location>
</feature>
<dbReference type="EMBL" id="JAYMYS010000007">
    <property type="protein sequence ID" value="KAK7386153.1"/>
    <property type="molecule type" value="Genomic_DNA"/>
</dbReference>
<keyword evidence="4" id="KW-1185">Reference proteome</keyword>
<reference evidence="3 4" key="1">
    <citation type="submission" date="2024-01" db="EMBL/GenBank/DDBJ databases">
        <title>The genomes of 5 underutilized Papilionoideae crops provide insights into root nodulation and disease resistanc.</title>
        <authorList>
            <person name="Jiang F."/>
        </authorList>
    </citation>
    <scope>NUCLEOTIDE SEQUENCE [LARGE SCALE GENOMIC DNA]</scope>
    <source>
        <strain evidence="3">DUOXIRENSHENG_FW03</strain>
        <tissue evidence="3">Leaves</tissue>
    </source>
</reference>
<dbReference type="InterPro" id="IPR008700">
    <property type="entry name" value="TypeIII_avirulence_cleave"/>
</dbReference>
<dbReference type="PANTHER" id="PTHR33882">
    <property type="entry name" value="PATHOGENIC TYPE III EFFECTOR AVIRULENCE FACTOR AVR AVRRPT-CLEAVAGE: CLEAVAGE SITE PROTEIN"/>
    <property type="match status" value="1"/>
</dbReference>